<dbReference type="OMA" id="WIARCLW"/>
<dbReference type="EMBL" id="KD079422">
    <property type="protein sequence ID" value="EMS62637.1"/>
    <property type="molecule type" value="Genomic_DNA"/>
</dbReference>
<gene>
    <name evidence="2" type="ORF">TRIUR3_14298</name>
</gene>
<dbReference type="eggNOG" id="ENOG502RYMX">
    <property type="taxonomic scope" value="Eukaryota"/>
</dbReference>
<dbReference type="SUPFAM" id="SSF52047">
    <property type="entry name" value="RNI-like"/>
    <property type="match status" value="1"/>
</dbReference>
<name>M7ZR88_TRIUA</name>
<dbReference type="AlphaFoldDB" id="M7ZR88"/>
<dbReference type="PANTHER" id="PTHR34145">
    <property type="entry name" value="OS02G0105600 PROTEIN"/>
    <property type="match status" value="1"/>
</dbReference>
<proteinExistence type="predicted"/>
<reference evidence="2" key="1">
    <citation type="journal article" date="2013" name="Nature">
        <title>Draft genome of the wheat A-genome progenitor Triticum urartu.</title>
        <authorList>
            <person name="Ling H.Q."/>
            <person name="Zhao S."/>
            <person name="Liu D."/>
            <person name="Wang J."/>
            <person name="Sun H."/>
            <person name="Zhang C."/>
            <person name="Fan H."/>
            <person name="Li D."/>
            <person name="Dong L."/>
            <person name="Tao Y."/>
            <person name="Gao C."/>
            <person name="Wu H."/>
            <person name="Li Y."/>
            <person name="Cui Y."/>
            <person name="Guo X."/>
            <person name="Zheng S."/>
            <person name="Wang B."/>
            <person name="Yu K."/>
            <person name="Liang Q."/>
            <person name="Yang W."/>
            <person name="Lou X."/>
            <person name="Chen J."/>
            <person name="Feng M."/>
            <person name="Jian J."/>
            <person name="Zhang X."/>
            <person name="Luo G."/>
            <person name="Jiang Y."/>
            <person name="Liu J."/>
            <person name="Wang Z."/>
            <person name="Sha Y."/>
            <person name="Zhang B."/>
            <person name="Wu H."/>
            <person name="Tang D."/>
            <person name="Shen Q."/>
            <person name="Xue P."/>
            <person name="Zou S."/>
            <person name="Wang X."/>
            <person name="Liu X."/>
            <person name="Wang F."/>
            <person name="Yang Y."/>
            <person name="An X."/>
            <person name="Dong Z."/>
            <person name="Zhang K."/>
            <person name="Zhang X."/>
            <person name="Luo M.C."/>
            <person name="Dvorak J."/>
            <person name="Tong Y."/>
            <person name="Wang J."/>
            <person name="Yang H."/>
            <person name="Li Z."/>
            <person name="Wang D."/>
            <person name="Zhang A."/>
            <person name="Wang J."/>
        </authorList>
    </citation>
    <scope>NUCLEOTIDE SEQUENCE</scope>
</reference>
<dbReference type="STRING" id="4572.M7ZR88"/>
<evidence type="ECO:0000259" key="1">
    <source>
        <dbReference type="Pfam" id="PF23622"/>
    </source>
</evidence>
<dbReference type="Gene3D" id="3.80.10.10">
    <property type="entry name" value="Ribonuclease Inhibitor"/>
    <property type="match status" value="1"/>
</dbReference>
<dbReference type="InterPro" id="IPR055357">
    <property type="entry name" value="LRR_At1g61320_AtMIF1"/>
</dbReference>
<dbReference type="PANTHER" id="PTHR34145:SF38">
    <property type="entry name" value="EXPRESSED PROTEIN"/>
    <property type="match status" value="1"/>
</dbReference>
<sequence>MASAMRVQIERRRKGCSGRKVVRERGFGWTEVVGVTRGGVEGVVPWIARCLWNFVKSEDAMPAQPLRGAQREKPDLSAVRVGIGGCDRLVTSVVKRKISSCQHNNNQGCKRVAFSGADLPELGAGILQKSLGSQDIWRHIHSLLPLRDAARVACVSHAFLRSWKCHPNLSFTRKALGLNGIPRQSDVIARDLTMKVDHILKKHSGKGVKKFRIELHIPVDPCYLNSWLQIAAELRIEELAVVLPSTCNANDYDFPCALFVDDGCRNAIEHLCLGGCAFHPTAGFGYLRKLRLFWVHITVDELECLISKSPALEHLALKYCYTITYLKIPSLLQHLSYLMVAACANLQTIECKAPNLSTFYFSGRQVELLFGCSVQVKTMEMRCSTQCNTIYNACANLPSIVPNIETLSISSVSEVVNTPIVPVKFLHLKYLSISLEGNGAFSPDYDYFSLVSLLDACPVLETFNLFVSQDRMKHDSVLGDPSSRLRQMPEYRHDNIKNVKIIGFCSAKSMVELACHILENATSLECLTLDTIRAVFSIDRHIHKTGECGHIGRHMIREARKALLAVKRYIVGIVPSTVKLNVLEPCKLCHALAV</sequence>
<feature type="domain" description="At1g61320/AtMIF1 LRR" evidence="1">
    <location>
        <begin position="199"/>
        <end position="586"/>
    </location>
</feature>
<evidence type="ECO:0000313" key="2">
    <source>
        <dbReference type="EMBL" id="EMS62637.1"/>
    </source>
</evidence>
<dbReference type="InterPro" id="IPR053772">
    <property type="entry name" value="At1g61320/At1g61330-like"/>
</dbReference>
<organism evidence="2">
    <name type="scientific">Triticum urartu</name>
    <name type="common">Red wild einkorn</name>
    <name type="synonym">Crithodium urartu</name>
    <dbReference type="NCBI Taxonomy" id="4572"/>
    <lineage>
        <taxon>Eukaryota</taxon>
        <taxon>Viridiplantae</taxon>
        <taxon>Streptophyta</taxon>
        <taxon>Embryophyta</taxon>
        <taxon>Tracheophyta</taxon>
        <taxon>Spermatophyta</taxon>
        <taxon>Magnoliopsida</taxon>
        <taxon>Liliopsida</taxon>
        <taxon>Poales</taxon>
        <taxon>Poaceae</taxon>
        <taxon>BOP clade</taxon>
        <taxon>Pooideae</taxon>
        <taxon>Triticodae</taxon>
        <taxon>Triticeae</taxon>
        <taxon>Triticinae</taxon>
        <taxon>Triticum</taxon>
    </lineage>
</organism>
<accession>M7ZR88</accession>
<protein>
    <recommendedName>
        <fullName evidence="1">At1g61320/AtMIF1 LRR domain-containing protein</fullName>
    </recommendedName>
</protein>
<dbReference type="InterPro" id="IPR032675">
    <property type="entry name" value="LRR_dom_sf"/>
</dbReference>
<dbReference type="Pfam" id="PF23622">
    <property type="entry name" value="LRR_At1g61320_AtMIF1"/>
    <property type="match status" value="1"/>
</dbReference>